<name>A0AAV4F206_9GAST</name>
<accession>A0AAV4F206</accession>
<sequence>MRSRINFAVSEDCGEKSLVRNHFSFTSAISITFIADGIQDEGLKLVHVSPARGIFLETSFAVLVLTPGILPSAQQLNSTWGQYSLCATGPLKKKSSMVI</sequence>
<evidence type="ECO:0000313" key="1">
    <source>
        <dbReference type="EMBL" id="GFR67005.1"/>
    </source>
</evidence>
<comment type="caution">
    <text evidence="1">The sequence shown here is derived from an EMBL/GenBank/DDBJ whole genome shotgun (WGS) entry which is preliminary data.</text>
</comment>
<keyword evidence="2" id="KW-1185">Reference proteome</keyword>
<evidence type="ECO:0000313" key="2">
    <source>
        <dbReference type="Proteomes" id="UP000762676"/>
    </source>
</evidence>
<reference evidence="1 2" key="1">
    <citation type="journal article" date="2021" name="Elife">
        <title>Chloroplast acquisition without the gene transfer in kleptoplastic sea slugs, Plakobranchus ocellatus.</title>
        <authorList>
            <person name="Maeda T."/>
            <person name="Takahashi S."/>
            <person name="Yoshida T."/>
            <person name="Shimamura S."/>
            <person name="Takaki Y."/>
            <person name="Nagai Y."/>
            <person name="Toyoda A."/>
            <person name="Suzuki Y."/>
            <person name="Arimoto A."/>
            <person name="Ishii H."/>
            <person name="Satoh N."/>
            <person name="Nishiyama T."/>
            <person name="Hasebe M."/>
            <person name="Maruyama T."/>
            <person name="Minagawa J."/>
            <person name="Obokata J."/>
            <person name="Shigenobu S."/>
        </authorList>
    </citation>
    <scope>NUCLEOTIDE SEQUENCE [LARGE SCALE GENOMIC DNA]</scope>
</reference>
<dbReference type="AlphaFoldDB" id="A0AAV4F206"/>
<gene>
    <name evidence="1" type="ORF">ElyMa_001985600</name>
</gene>
<organism evidence="1 2">
    <name type="scientific">Elysia marginata</name>
    <dbReference type="NCBI Taxonomy" id="1093978"/>
    <lineage>
        <taxon>Eukaryota</taxon>
        <taxon>Metazoa</taxon>
        <taxon>Spiralia</taxon>
        <taxon>Lophotrochozoa</taxon>
        <taxon>Mollusca</taxon>
        <taxon>Gastropoda</taxon>
        <taxon>Heterobranchia</taxon>
        <taxon>Euthyneura</taxon>
        <taxon>Panpulmonata</taxon>
        <taxon>Sacoglossa</taxon>
        <taxon>Placobranchoidea</taxon>
        <taxon>Plakobranchidae</taxon>
        <taxon>Elysia</taxon>
    </lineage>
</organism>
<dbReference type="Proteomes" id="UP000762676">
    <property type="component" value="Unassembled WGS sequence"/>
</dbReference>
<dbReference type="EMBL" id="BMAT01004043">
    <property type="protein sequence ID" value="GFR67005.1"/>
    <property type="molecule type" value="Genomic_DNA"/>
</dbReference>
<protein>
    <submittedName>
        <fullName evidence="1">Uncharacterized protein</fullName>
    </submittedName>
</protein>
<proteinExistence type="predicted"/>